<evidence type="ECO:0000256" key="1">
    <source>
        <dbReference type="ARBA" id="ARBA00022801"/>
    </source>
</evidence>
<dbReference type="Proteomes" id="UP000504609">
    <property type="component" value="Unplaced"/>
</dbReference>
<dbReference type="Gene3D" id="3.40.50.1110">
    <property type="entry name" value="SGNH hydrolase"/>
    <property type="match status" value="1"/>
</dbReference>
<gene>
    <name evidence="4" type="primary">LOC111446742</name>
</gene>
<dbReference type="RefSeq" id="XP_022941448.1">
    <property type="nucleotide sequence ID" value="XM_023085680.1"/>
</dbReference>
<dbReference type="InterPro" id="IPR052940">
    <property type="entry name" value="Carb_Esterase_6"/>
</dbReference>
<dbReference type="GeneID" id="111446742"/>
<accession>A0A6J1FS50</accession>
<sequence>MIVSIQFINQCISSLSFAYIPPTLQLNMLYFSLLFLLMAAHLPLTSQQPPPPTAIFLLAGQSNMAGRGGVTNSTLTHRPTWDGVVPPQCSPNPSILRLASDLTWVEAREPLHADIDFLKTNGIGPGMPFANTILMDKPAGRTVIGLVPCAMGGTSIQQWQKGSNLYTHLLTRAEASILSGGTIKALLWYQGESDTVNAEDSELYGGRLNKFFTDIRSDLNIPFLPIIQVGIASGEGPYKEGVRRGQLGIEVMNVMTVDAYALGLSFEPDGLHLNTPSQVKLGGVLADAYRRFPPHPLAASPLRSAASTASVHSFFISMFRTLTFVLLHQILLS</sequence>
<keyword evidence="1" id="KW-0378">Hydrolase</keyword>
<proteinExistence type="predicted"/>
<dbReference type="Pfam" id="PF03629">
    <property type="entry name" value="SASA"/>
    <property type="match status" value="1"/>
</dbReference>
<dbReference type="InterPro" id="IPR005181">
    <property type="entry name" value="SASA"/>
</dbReference>
<dbReference type="PANTHER" id="PTHR31988:SF15">
    <property type="entry name" value="ESTERASE, PUTATIVE (DUF303)-RELATED"/>
    <property type="match status" value="1"/>
</dbReference>
<feature type="domain" description="Sialate O-acetylesterase" evidence="2">
    <location>
        <begin position="53"/>
        <end position="290"/>
    </location>
</feature>
<evidence type="ECO:0000313" key="4">
    <source>
        <dbReference type="RefSeq" id="XP_022941448.1"/>
    </source>
</evidence>
<organism evidence="3 4">
    <name type="scientific">Cucurbita moschata</name>
    <name type="common">Winter crookneck squash</name>
    <name type="synonym">Cucurbita pepo var. moschata</name>
    <dbReference type="NCBI Taxonomy" id="3662"/>
    <lineage>
        <taxon>Eukaryota</taxon>
        <taxon>Viridiplantae</taxon>
        <taxon>Streptophyta</taxon>
        <taxon>Embryophyta</taxon>
        <taxon>Tracheophyta</taxon>
        <taxon>Spermatophyta</taxon>
        <taxon>Magnoliopsida</taxon>
        <taxon>eudicotyledons</taxon>
        <taxon>Gunneridae</taxon>
        <taxon>Pentapetalae</taxon>
        <taxon>rosids</taxon>
        <taxon>fabids</taxon>
        <taxon>Cucurbitales</taxon>
        <taxon>Cucurbitaceae</taxon>
        <taxon>Cucurbiteae</taxon>
        <taxon>Cucurbita</taxon>
    </lineage>
</organism>
<dbReference type="AlphaFoldDB" id="A0A6J1FS50"/>
<dbReference type="GO" id="GO:0016787">
    <property type="term" value="F:hydrolase activity"/>
    <property type="evidence" value="ECO:0007669"/>
    <property type="project" value="UniProtKB-KW"/>
</dbReference>
<dbReference type="PANTHER" id="PTHR31988">
    <property type="entry name" value="ESTERASE, PUTATIVE (DUF303)-RELATED"/>
    <property type="match status" value="1"/>
</dbReference>
<dbReference type="SUPFAM" id="SSF52266">
    <property type="entry name" value="SGNH hydrolase"/>
    <property type="match status" value="1"/>
</dbReference>
<evidence type="ECO:0000259" key="2">
    <source>
        <dbReference type="Pfam" id="PF03629"/>
    </source>
</evidence>
<dbReference type="KEGG" id="cmos:111446742"/>
<reference evidence="4" key="1">
    <citation type="submission" date="2025-08" db="UniProtKB">
        <authorList>
            <consortium name="RefSeq"/>
        </authorList>
    </citation>
    <scope>IDENTIFICATION</scope>
    <source>
        <tissue evidence="4">Young leaves</tissue>
    </source>
</reference>
<dbReference type="InterPro" id="IPR036514">
    <property type="entry name" value="SGNH_hydro_sf"/>
</dbReference>
<protein>
    <submittedName>
        <fullName evidence="4">Probable carbohydrate esterase At4g34215</fullName>
    </submittedName>
</protein>
<keyword evidence="3" id="KW-1185">Reference proteome</keyword>
<name>A0A6J1FS50_CUCMO</name>
<evidence type="ECO:0000313" key="3">
    <source>
        <dbReference type="Proteomes" id="UP000504609"/>
    </source>
</evidence>